<proteinExistence type="predicted"/>
<evidence type="ECO:0000313" key="1">
    <source>
        <dbReference type="EMBL" id="MFL9881978.1"/>
    </source>
</evidence>
<sequence length="151" mass="16251">MSQILSRLPLGFEPYYKLNFCSNILIATKAPISIKEGLAPLLIGRGPSPRVWMSAGMVMNEQQAFFQIVKDNVPNSPQVRVVASAGTTTVLYDETVMCRVEQISSEEAAVTQLDLRPAGLNVTGDRTGLKIGANRSSGNHVEGAEAFLTIG</sequence>
<accession>A0ABW8ZGK3</accession>
<dbReference type="RefSeq" id="WP_153135994.1">
    <property type="nucleotide sequence ID" value="NZ_JAQQFH010000024.1"/>
</dbReference>
<reference evidence="1 2" key="1">
    <citation type="journal article" date="2024" name="Chem. Sci.">
        <title>Discovery of megapolipeptins by genome mining of a Burkholderiales bacteria collection.</title>
        <authorList>
            <person name="Paulo B.S."/>
            <person name="Recchia M.J.J."/>
            <person name="Lee S."/>
            <person name="Fergusson C.H."/>
            <person name="Romanowski S.B."/>
            <person name="Hernandez A."/>
            <person name="Krull N."/>
            <person name="Liu D.Y."/>
            <person name="Cavanagh H."/>
            <person name="Bos A."/>
            <person name="Gray C.A."/>
            <person name="Murphy B.T."/>
            <person name="Linington R.G."/>
            <person name="Eustaquio A.S."/>
        </authorList>
    </citation>
    <scope>NUCLEOTIDE SEQUENCE [LARGE SCALE GENOMIC DNA]</scope>
    <source>
        <strain evidence="1 2">RL16-012-BIC-B</strain>
    </source>
</reference>
<organism evidence="1 2">
    <name type="scientific">Paraburkholderia agricolaris</name>
    <dbReference type="NCBI Taxonomy" id="2152888"/>
    <lineage>
        <taxon>Bacteria</taxon>
        <taxon>Pseudomonadati</taxon>
        <taxon>Pseudomonadota</taxon>
        <taxon>Betaproteobacteria</taxon>
        <taxon>Burkholderiales</taxon>
        <taxon>Burkholderiaceae</taxon>
        <taxon>Paraburkholderia</taxon>
    </lineage>
</organism>
<dbReference type="Proteomes" id="UP001629249">
    <property type="component" value="Unassembled WGS sequence"/>
</dbReference>
<comment type="caution">
    <text evidence="1">The sequence shown here is derived from an EMBL/GenBank/DDBJ whole genome shotgun (WGS) entry which is preliminary data.</text>
</comment>
<gene>
    <name evidence="1" type="ORF">PQR66_03005</name>
</gene>
<evidence type="ECO:0000313" key="2">
    <source>
        <dbReference type="Proteomes" id="UP001629249"/>
    </source>
</evidence>
<protein>
    <submittedName>
        <fullName evidence="1">Uncharacterized protein</fullName>
    </submittedName>
</protein>
<name>A0ABW8ZGK3_9BURK</name>
<keyword evidence="2" id="KW-1185">Reference proteome</keyword>
<dbReference type="EMBL" id="JAQQFN010000002">
    <property type="protein sequence ID" value="MFL9881978.1"/>
    <property type="molecule type" value="Genomic_DNA"/>
</dbReference>